<keyword evidence="2" id="KW-1185">Reference proteome</keyword>
<proteinExistence type="predicted"/>
<dbReference type="Proteomes" id="UP000548476">
    <property type="component" value="Unassembled WGS sequence"/>
</dbReference>
<gene>
    <name evidence="1" type="ORF">HNR73_001949</name>
</gene>
<evidence type="ECO:0000313" key="1">
    <source>
        <dbReference type="EMBL" id="MBB6034099.1"/>
    </source>
</evidence>
<name>A0A841FNB8_9ACTN</name>
<accession>A0A841FNB8</accession>
<evidence type="ECO:0000313" key="2">
    <source>
        <dbReference type="Proteomes" id="UP000548476"/>
    </source>
</evidence>
<reference evidence="1 2" key="1">
    <citation type="submission" date="2020-08" db="EMBL/GenBank/DDBJ databases">
        <title>Genomic Encyclopedia of Type Strains, Phase IV (KMG-IV): sequencing the most valuable type-strain genomes for metagenomic binning, comparative biology and taxonomic classification.</title>
        <authorList>
            <person name="Goeker M."/>
        </authorList>
    </citation>
    <scope>NUCLEOTIDE SEQUENCE [LARGE SCALE GENOMIC DNA]</scope>
    <source>
        <strain evidence="1 2">YIM 65646</strain>
    </source>
</reference>
<sequence>MRLLDADEEGMRLAKREREEYVLAWHRAEASRNRVRTDRA</sequence>
<organism evidence="1 2">
    <name type="scientific">Phytomonospora endophytica</name>
    <dbReference type="NCBI Taxonomy" id="714109"/>
    <lineage>
        <taxon>Bacteria</taxon>
        <taxon>Bacillati</taxon>
        <taxon>Actinomycetota</taxon>
        <taxon>Actinomycetes</taxon>
        <taxon>Micromonosporales</taxon>
        <taxon>Micromonosporaceae</taxon>
        <taxon>Phytomonospora</taxon>
    </lineage>
</organism>
<dbReference type="AlphaFoldDB" id="A0A841FNB8"/>
<comment type="caution">
    <text evidence="1">The sequence shown here is derived from an EMBL/GenBank/DDBJ whole genome shotgun (WGS) entry which is preliminary data.</text>
</comment>
<dbReference type="EMBL" id="JACHGT010000004">
    <property type="protein sequence ID" value="MBB6034099.1"/>
    <property type="molecule type" value="Genomic_DNA"/>
</dbReference>
<protein>
    <submittedName>
        <fullName evidence="1">Uncharacterized protein</fullName>
    </submittedName>
</protein>